<dbReference type="GO" id="GO:0044774">
    <property type="term" value="P:mitotic DNA integrity checkpoint signaling"/>
    <property type="evidence" value="ECO:0007669"/>
    <property type="project" value="TreeGrafter"/>
</dbReference>
<reference evidence="2" key="1">
    <citation type="submission" date="2021-02" db="EMBL/GenBank/DDBJ databases">
        <authorList>
            <person name="Nowell W R."/>
        </authorList>
    </citation>
    <scope>NUCLEOTIDE SEQUENCE</scope>
</reference>
<dbReference type="Gene3D" id="1.10.10.10">
    <property type="entry name" value="Winged helix-like DNA-binding domain superfamily/Winged helix DNA-binding domain"/>
    <property type="match status" value="1"/>
</dbReference>
<dbReference type="InterPro" id="IPR041426">
    <property type="entry name" value="Mos1_HTH"/>
</dbReference>
<dbReference type="GO" id="GO:0003697">
    <property type="term" value="F:single-stranded DNA binding"/>
    <property type="evidence" value="ECO:0007669"/>
    <property type="project" value="TreeGrafter"/>
</dbReference>
<dbReference type="Gene3D" id="1.10.10.1450">
    <property type="match status" value="1"/>
</dbReference>
<dbReference type="GO" id="GO:0005634">
    <property type="term" value="C:nucleus"/>
    <property type="evidence" value="ECO:0007669"/>
    <property type="project" value="TreeGrafter"/>
</dbReference>
<dbReference type="GO" id="GO:0042800">
    <property type="term" value="F:histone H3K4 methyltransferase activity"/>
    <property type="evidence" value="ECO:0007669"/>
    <property type="project" value="TreeGrafter"/>
</dbReference>
<organism evidence="2 3">
    <name type="scientific">Adineta ricciae</name>
    <name type="common">Rotifer</name>
    <dbReference type="NCBI Taxonomy" id="249248"/>
    <lineage>
        <taxon>Eukaryota</taxon>
        <taxon>Metazoa</taxon>
        <taxon>Spiralia</taxon>
        <taxon>Gnathifera</taxon>
        <taxon>Rotifera</taxon>
        <taxon>Eurotatoria</taxon>
        <taxon>Bdelloidea</taxon>
        <taxon>Adinetida</taxon>
        <taxon>Adinetidae</taxon>
        <taxon>Adineta</taxon>
    </lineage>
</organism>
<comment type="caution">
    <text evidence="2">The sequence shown here is derived from an EMBL/GenBank/DDBJ whole genome shotgun (WGS) entry which is preliminary data.</text>
</comment>
<dbReference type="EMBL" id="CAJNOJ010000285">
    <property type="protein sequence ID" value="CAF1369743.1"/>
    <property type="molecule type" value="Genomic_DNA"/>
</dbReference>
<dbReference type="GO" id="GO:0046975">
    <property type="term" value="F:histone H3K36 methyltransferase activity"/>
    <property type="evidence" value="ECO:0007669"/>
    <property type="project" value="TreeGrafter"/>
</dbReference>
<dbReference type="InterPro" id="IPR052709">
    <property type="entry name" value="Transposase-MT_Hybrid"/>
</dbReference>
<evidence type="ECO:0000313" key="3">
    <source>
        <dbReference type="Proteomes" id="UP000663852"/>
    </source>
</evidence>
<dbReference type="InterPro" id="IPR001888">
    <property type="entry name" value="Transposase_1"/>
</dbReference>
<sequence>MDMDVDLELEMKISRRELRVLLLHEFRLGSKATEATRNICSTMGKDALSIRTAQHWFHRFKNGNFELDDLPHTGRPSEVNMDHLKQLIEEDPRLTTRCLSERLGCSHTTVETHLHELGKTWKYGVWIPHDLSPHQLQHRVDACMELMTSHRNYQWLRNLITGDEKWVLYVNHTRKRQWLGAGETGVATPKNNLHSKKIMLSVWWGVKGIIHWEILPAGCTVTADLYCQQLDRVAAKLHGKQDRIYFLHDNARPHIAKSTREKLLKLGWITLPHPPYSPDLAPTDYHLFRSLSNYLGEKKFNDENDLKTDLTNFFDQKSQDFYEGGILSLPERWQQVIDSNGAYIVES</sequence>
<name>A0A815IS73_ADIRI</name>
<dbReference type="Pfam" id="PF01359">
    <property type="entry name" value="Transposase_1"/>
    <property type="match status" value="1"/>
</dbReference>
<evidence type="ECO:0000259" key="1">
    <source>
        <dbReference type="Pfam" id="PF17906"/>
    </source>
</evidence>
<dbReference type="PANTHER" id="PTHR46060:SF2">
    <property type="entry name" value="HISTONE-LYSINE N-METHYLTRANSFERASE SETMAR"/>
    <property type="match status" value="1"/>
</dbReference>
<gene>
    <name evidence="2" type="ORF">EDS130_LOCUS34305</name>
</gene>
<dbReference type="GO" id="GO:0000729">
    <property type="term" value="P:DNA double-strand break processing"/>
    <property type="evidence" value="ECO:0007669"/>
    <property type="project" value="TreeGrafter"/>
</dbReference>
<dbReference type="GO" id="GO:0003690">
    <property type="term" value="F:double-stranded DNA binding"/>
    <property type="evidence" value="ECO:0007669"/>
    <property type="project" value="TreeGrafter"/>
</dbReference>
<dbReference type="Gene3D" id="3.30.420.10">
    <property type="entry name" value="Ribonuclease H-like superfamily/Ribonuclease H"/>
    <property type="match status" value="1"/>
</dbReference>
<dbReference type="GO" id="GO:0000793">
    <property type="term" value="C:condensed chromosome"/>
    <property type="evidence" value="ECO:0007669"/>
    <property type="project" value="TreeGrafter"/>
</dbReference>
<dbReference type="InterPro" id="IPR036397">
    <property type="entry name" value="RNaseH_sf"/>
</dbReference>
<dbReference type="GO" id="GO:0015074">
    <property type="term" value="P:DNA integration"/>
    <property type="evidence" value="ECO:0007669"/>
    <property type="project" value="TreeGrafter"/>
</dbReference>
<dbReference type="GO" id="GO:0044547">
    <property type="term" value="F:DNA topoisomerase binding"/>
    <property type="evidence" value="ECO:0007669"/>
    <property type="project" value="TreeGrafter"/>
</dbReference>
<dbReference type="PANTHER" id="PTHR46060">
    <property type="entry name" value="MARINER MOS1 TRANSPOSASE-LIKE PROTEIN"/>
    <property type="match status" value="1"/>
</dbReference>
<dbReference type="GO" id="GO:0031297">
    <property type="term" value="P:replication fork processing"/>
    <property type="evidence" value="ECO:0007669"/>
    <property type="project" value="TreeGrafter"/>
</dbReference>
<proteinExistence type="predicted"/>
<dbReference type="OrthoDB" id="616263at2759"/>
<protein>
    <recommendedName>
        <fullName evidence="1">Mos1 transposase HTH domain-containing protein</fullName>
    </recommendedName>
</protein>
<dbReference type="GO" id="GO:0035861">
    <property type="term" value="C:site of double-strand break"/>
    <property type="evidence" value="ECO:0007669"/>
    <property type="project" value="TreeGrafter"/>
</dbReference>
<feature type="domain" description="Mos1 transposase HTH" evidence="1">
    <location>
        <begin position="15"/>
        <end position="64"/>
    </location>
</feature>
<dbReference type="InterPro" id="IPR036388">
    <property type="entry name" value="WH-like_DNA-bd_sf"/>
</dbReference>
<dbReference type="Proteomes" id="UP000663852">
    <property type="component" value="Unassembled WGS sequence"/>
</dbReference>
<accession>A0A815IS73</accession>
<dbReference type="GO" id="GO:0000014">
    <property type="term" value="F:single-stranded DNA endodeoxyribonuclease activity"/>
    <property type="evidence" value="ECO:0007669"/>
    <property type="project" value="TreeGrafter"/>
</dbReference>
<dbReference type="Pfam" id="PF17906">
    <property type="entry name" value="HTH_48"/>
    <property type="match status" value="1"/>
</dbReference>
<evidence type="ECO:0000313" key="2">
    <source>
        <dbReference type="EMBL" id="CAF1369743.1"/>
    </source>
</evidence>
<dbReference type="GO" id="GO:0006303">
    <property type="term" value="P:double-strand break repair via nonhomologous end joining"/>
    <property type="evidence" value="ECO:0007669"/>
    <property type="project" value="TreeGrafter"/>
</dbReference>
<dbReference type="AlphaFoldDB" id="A0A815IS73"/>